<organism evidence="1 2">
    <name type="scientific">Araneus ventricosus</name>
    <name type="common">Orbweaver spider</name>
    <name type="synonym">Epeira ventricosa</name>
    <dbReference type="NCBI Taxonomy" id="182803"/>
    <lineage>
        <taxon>Eukaryota</taxon>
        <taxon>Metazoa</taxon>
        <taxon>Ecdysozoa</taxon>
        <taxon>Arthropoda</taxon>
        <taxon>Chelicerata</taxon>
        <taxon>Arachnida</taxon>
        <taxon>Araneae</taxon>
        <taxon>Araneomorphae</taxon>
        <taxon>Entelegynae</taxon>
        <taxon>Araneoidea</taxon>
        <taxon>Araneidae</taxon>
        <taxon>Araneus</taxon>
    </lineage>
</organism>
<accession>A0A4Y2DLR2</accession>
<evidence type="ECO:0000313" key="1">
    <source>
        <dbReference type="EMBL" id="GBM17743.1"/>
    </source>
</evidence>
<dbReference type="EMBL" id="BGPR01000393">
    <property type="protein sequence ID" value="GBM17743.1"/>
    <property type="molecule type" value="Genomic_DNA"/>
</dbReference>
<keyword evidence="2" id="KW-1185">Reference proteome</keyword>
<proteinExistence type="predicted"/>
<gene>
    <name evidence="1" type="ORF">AVEN_56052_1</name>
</gene>
<dbReference type="AlphaFoldDB" id="A0A4Y2DLR2"/>
<name>A0A4Y2DLR2_ARAVE</name>
<dbReference type="Proteomes" id="UP000499080">
    <property type="component" value="Unassembled WGS sequence"/>
</dbReference>
<protein>
    <submittedName>
        <fullName evidence="1">Uncharacterized protein</fullName>
    </submittedName>
</protein>
<sequence>MNFLPGDEIIGDTFQQLLFEVWCWFPHKPRHSKGAFRGIVKCRSCTTKTVLIAVREVEFFEVGRERAIFREEDNILSNPVKEVKERLVS</sequence>
<comment type="caution">
    <text evidence="1">The sequence shown here is derived from an EMBL/GenBank/DDBJ whole genome shotgun (WGS) entry which is preliminary data.</text>
</comment>
<reference evidence="1 2" key="1">
    <citation type="journal article" date="2019" name="Sci. Rep.">
        <title>Orb-weaving spider Araneus ventricosus genome elucidates the spidroin gene catalogue.</title>
        <authorList>
            <person name="Kono N."/>
            <person name="Nakamura H."/>
            <person name="Ohtoshi R."/>
            <person name="Moran D.A.P."/>
            <person name="Shinohara A."/>
            <person name="Yoshida Y."/>
            <person name="Fujiwara M."/>
            <person name="Mori M."/>
            <person name="Tomita M."/>
            <person name="Arakawa K."/>
        </authorList>
    </citation>
    <scope>NUCLEOTIDE SEQUENCE [LARGE SCALE GENOMIC DNA]</scope>
</reference>
<evidence type="ECO:0000313" key="2">
    <source>
        <dbReference type="Proteomes" id="UP000499080"/>
    </source>
</evidence>